<evidence type="ECO:0000256" key="1">
    <source>
        <dbReference type="PROSITE-ProRule" id="PRU00042"/>
    </source>
</evidence>
<keyword evidence="1" id="KW-0862">Zinc</keyword>
<feature type="compositionally biased region" description="Basic and acidic residues" evidence="2">
    <location>
        <begin position="69"/>
        <end position="79"/>
    </location>
</feature>
<dbReference type="Proteomes" id="UP001318040">
    <property type="component" value="Chromosome 21"/>
</dbReference>
<sequence length="2183" mass="236112">MSGASGCNGESDTNNRDNSSGKSTHRDKKRPPAMSSDASSEESMPSFKKRRIKVPKGHSGPSSKGCRSPSKERKPRCERETAYEGARGIMLKSLRVVLHKLNIAGCSSDRNASGITRKSTSVGVKAVANVPEIHELQPKSPVHIAKLCSHCSQWIEDFSRPHVCSPHYSGMRSVLVADINNTVCASPVSEIEESLPPTDEAALNIENNAGTYDIAINRVACNIVTDTEASYIATDVASIGIANDVGASDIENDGTVANIPNDGPVGDIATDVRASNIVTEMAESEVTLPNSELSESIFTSLSDPSGCFESQGDSSSPATLKGKSLRSGRNSVQFCHRCHQKINSNDGLHAHMCFGSSGQTWPEEKNNFPQNTAVEFSPRGLNGHYNLTHGGIRPSFNCPLCNESIKAYLNLKLHYNEHMQEEKYKTNAKPLQQLKFSCAICKDKRNGKRNGANESTTVIRKKVCKIVQDPNAQVFCCMQCNFQHPVLRMVKKHSLQKHSVNLECFSSEEQAAQALRSYSLMSPCQRKDEIPEVNASGTPDETSECDSTTVDDVSVDGGLSAPLLPILSGNHVGTVDVMRKPDLLMLGDGEVLEKSNLLMQSTTKSVPLLQENTSVLQKTINNRPLLPVIGSRILIPANYTFEVLGVKLVDGKKQVVIKLKQKTEVDSIKTTENNNGARADNSGASKNSGKTKSLMKLVQFKLASNNDGDKTNQPSSVSSSIQEQEKNSDSSETIKENQVSHCIDVEDTVSSSVREVVTHKETQQDPEITIVDNLAVPASSKCKRSIVESLVKGAQVTDNPSSHAKRICWTRLDSSQVIKPIPQSTEKSSLTPECAHERATNTYNVKENRAVSEPPDLIDEPEVPDENRIPENESINNLGNASTPQSGTVQVNAASVVKDASVLSDDLKEIEGEISLHELKGCNGMLMMKNIASRRQTFANADGSETDVAEEIKLIATNCNSPVKVLDEFSTTADLKHDQYLLGDSSMNPDIILSSESKFDSVPKRGRPKKHSSKPLLKSKQKSTLSDANEHALPISQSVEFPITPSSGELSEQLQEDCVEAPTDESHSQIPIAKAVNQIIEPLCTVTELSSGEPLQREECNPLDLTQPLVSHSRHEMLPIENRLQSTSASVLPPALPPADTQLSLDSNQSTTLTCTIPSPTTLTSPPVIFTSVLPEMPGQPLKTVQEKPSVPMQPDLGIMACNSTSTVLTPETNAVASPTTMQFTLPPHILEDLVRKPGSKVFIPVKGASKLSPAHFPFYVKLTNGRVMKIMPSVPKSDNSAASQEPTLLDKSTKGTHHPSTADIPQSSVVSKVIQNVMHKKVSSEMQNQCQAPTQQPTYSFAQPAPLMLTKQSDVSPSSLPMPVCTTVVTLPSTLSFQPLVGGQTTVLTSTIGVSTTTTTRTATTNQMAPKSFIISNSQSIMIPSIMNQNAPFIFFSVGANSGPQIACPENVLSGMMNGDITSHVRIPSQNMPPLMIPVPPLKLFPTHTISAATNKADNLHRSVPSATVQLPPPPPIIIKTYPSSAKPIQLHFPLISTQALAKACNTEKSSQHTLNVFTPLSAFDKGFGSMSPSQNLLTVGPTIAVSSKKPPETMPPQPIPLIQPLASANLKYFTNAHVLGSSVLDSQKQTEISQHDGLLNSTAAINDSPVLKDSADSKLITQPMCPAENHEPHFQVAWDDCRSKPKDVGPCKALPSINGAMLIISELPAQTAQIGNVKDLRDIEKETSQTTTNIQPASISSPFVQGELCSKSQGDVPSGFLPNVVISKMASSELISNMNCASVIYKAVSKNGGYADNAHEMAKRDFDLKSQLDQNKSSAESTGGEVHIDGRAKSNVAIHSLDTEESTTPRTLSDCVQRVSRVYVSNDRDSVAKLGQGEPASEAEDAAATLMALAHCGELISNTRHAIVNTEIKKAGDLKSASKSDYVVAPKTLASGVESTSKVSNVTKVVSEADMREGKPVSEPETDVNFDTQGEPGHVTFANVSPLKRKIQGTNQVKIKIRKPTCKPQSVMASTDMKTQARSAYLATCISYFREKHNTALRVVKTKPNSPSNEACLLPISVRESKEQFTKPARTLKKKVDDKELQTDNACSSFSSQLPLSLPIKPLYIKQAHKKPRANQPVVVLNHPYIDPQEVVNLMRTVNMYPGCIIKVVLSRRTLAAMEASKQEQRLLKQSLNFVKP</sequence>
<feature type="region of interest" description="Disordered" evidence="2">
    <location>
        <begin position="995"/>
        <end position="1028"/>
    </location>
</feature>
<feature type="compositionally biased region" description="Basic residues" evidence="2">
    <location>
        <begin position="47"/>
        <end position="56"/>
    </location>
</feature>
<feature type="region of interest" description="Disordered" evidence="2">
    <location>
        <begin position="703"/>
        <end position="738"/>
    </location>
</feature>
<feature type="compositionally biased region" description="Basic and acidic residues" evidence="2">
    <location>
        <begin position="723"/>
        <end position="735"/>
    </location>
</feature>
<feature type="compositionally biased region" description="Polar residues" evidence="2">
    <location>
        <begin position="1277"/>
        <end position="1287"/>
    </location>
</feature>
<name>A0AAJ7WXZ8_PETMA</name>
<keyword evidence="1" id="KW-0863">Zinc-finger</keyword>
<accession>A0AAJ7WXZ8</accession>
<dbReference type="PROSITE" id="PS00028">
    <property type="entry name" value="ZINC_FINGER_C2H2_1"/>
    <property type="match status" value="1"/>
</dbReference>
<dbReference type="InterPro" id="IPR013087">
    <property type="entry name" value="Znf_C2H2_type"/>
</dbReference>
<gene>
    <name evidence="5" type="primary">LOC116944682</name>
</gene>
<feature type="compositionally biased region" description="Basic residues" evidence="2">
    <location>
        <begin position="1004"/>
        <end position="1021"/>
    </location>
</feature>
<reference evidence="5" key="1">
    <citation type="submission" date="2025-08" db="UniProtKB">
        <authorList>
            <consortium name="RefSeq"/>
        </authorList>
    </citation>
    <scope>IDENTIFICATION</scope>
    <source>
        <tissue evidence="5">Sperm</tissue>
    </source>
</reference>
<keyword evidence="1" id="KW-0479">Metal-binding</keyword>
<dbReference type="RefSeq" id="XP_032814339.1">
    <property type="nucleotide sequence ID" value="XM_032958448.1"/>
</dbReference>
<dbReference type="PROSITE" id="PS50157">
    <property type="entry name" value="ZINC_FINGER_C2H2_2"/>
    <property type="match status" value="1"/>
</dbReference>
<protein>
    <submittedName>
        <fullName evidence="5">Uncharacterized protein LOC116944682 isoform X2</fullName>
    </submittedName>
</protein>
<feature type="region of interest" description="Disordered" evidence="2">
    <location>
        <begin position="530"/>
        <end position="551"/>
    </location>
</feature>
<feature type="compositionally biased region" description="Low complexity" evidence="2">
    <location>
        <begin position="32"/>
        <end position="46"/>
    </location>
</feature>
<evidence type="ECO:0000256" key="2">
    <source>
        <dbReference type="SAM" id="MobiDB-lite"/>
    </source>
</evidence>
<evidence type="ECO:0000313" key="4">
    <source>
        <dbReference type="Proteomes" id="UP001318040"/>
    </source>
</evidence>
<dbReference type="SMART" id="SM00355">
    <property type="entry name" value="ZnF_C2H2"/>
    <property type="match status" value="2"/>
</dbReference>
<feature type="region of interest" description="Disordered" evidence="2">
    <location>
        <begin position="1"/>
        <end position="79"/>
    </location>
</feature>
<feature type="domain" description="C2H2-type" evidence="3">
    <location>
        <begin position="396"/>
        <end position="423"/>
    </location>
</feature>
<evidence type="ECO:0000259" key="3">
    <source>
        <dbReference type="PROSITE" id="PS50157"/>
    </source>
</evidence>
<feature type="region of interest" description="Disordered" evidence="2">
    <location>
        <begin position="1274"/>
        <end position="1308"/>
    </location>
</feature>
<feature type="compositionally biased region" description="Polar residues" evidence="2">
    <location>
        <begin position="8"/>
        <end position="22"/>
    </location>
</feature>
<dbReference type="GO" id="GO:0008270">
    <property type="term" value="F:zinc ion binding"/>
    <property type="evidence" value="ECO:0007669"/>
    <property type="project" value="UniProtKB-KW"/>
</dbReference>
<feature type="compositionally biased region" description="Polar residues" evidence="2">
    <location>
        <begin position="703"/>
        <end position="722"/>
    </location>
</feature>
<keyword evidence="4" id="KW-1185">Reference proteome</keyword>
<feature type="region of interest" description="Disordered" evidence="2">
    <location>
        <begin position="670"/>
        <end position="691"/>
    </location>
</feature>
<proteinExistence type="predicted"/>
<evidence type="ECO:0000313" key="5">
    <source>
        <dbReference type="RefSeq" id="XP_032814339.1"/>
    </source>
</evidence>
<organism evidence="4 5">
    <name type="scientific">Petromyzon marinus</name>
    <name type="common">Sea lamprey</name>
    <dbReference type="NCBI Taxonomy" id="7757"/>
    <lineage>
        <taxon>Eukaryota</taxon>
        <taxon>Metazoa</taxon>
        <taxon>Chordata</taxon>
        <taxon>Craniata</taxon>
        <taxon>Vertebrata</taxon>
        <taxon>Cyclostomata</taxon>
        <taxon>Hyperoartia</taxon>
        <taxon>Petromyzontiformes</taxon>
        <taxon>Petromyzontidae</taxon>
        <taxon>Petromyzon</taxon>
    </lineage>
</organism>